<name>A0A7W3XU09_9BACL</name>
<comment type="caution">
    <text evidence="1">The sequence shown here is derived from an EMBL/GenBank/DDBJ whole genome shotgun (WGS) entry which is preliminary data.</text>
</comment>
<evidence type="ECO:0000313" key="2">
    <source>
        <dbReference type="Proteomes" id="UP000567067"/>
    </source>
</evidence>
<sequence length="68" mass="7365">MLNVRRFCFRTSTNRPGATFHAEQVGDHLWEQFAWLSLAFPVSPGLAASALGTDGISNGEIFGETAPL</sequence>
<proteinExistence type="predicted"/>
<reference evidence="1 2" key="1">
    <citation type="submission" date="2020-08" db="EMBL/GenBank/DDBJ databases">
        <title>Genomic Encyclopedia of Type Strains, Phase III (KMG-III): the genomes of soil and plant-associated and newly described type strains.</title>
        <authorList>
            <person name="Whitman W."/>
        </authorList>
    </citation>
    <scope>NUCLEOTIDE SEQUENCE [LARGE SCALE GENOMIC DNA]</scope>
    <source>
        <strain evidence="1 2">CECT 8693</strain>
    </source>
</reference>
<dbReference type="AlphaFoldDB" id="A0A7W3XU09"/>
<gene>
    <name evidence="1" type="ORF">FHR92_004642</name>
</gene>
<keyword evidence="2" id="KW-1185">Reference proteome</keyword>
<organism evidence="1 2">
    <name type="scientific">Fontibacillus solani</name>
    <dbReference type="NCBI Taxonomy" id="1572857"/>
    <lineage>
        <taxon>Bacteria</taxon>
        <taxon>Bacillati</taxon>
        <taxon>Bacillota</taxon>
        <taxon>Bacilli</taxon>
        <taxon>Bacillales</taxon>
        <taxon>Paenibacillaceae</taxon>
        <taxon>Fontibacillus</taxon>
    </lineage>
</organism>
<dbReference type="Proteomes" id="UP000567067">
    <property type="component" value="Unassembled WGS sequence"/>
</dbReference>
<evidence type="ECO:0000313" key="1">
    <source>
        <dbReference type="EMBL" id="MBA9088146.1"/>
    </source>
</evidence>
<accession>A0A7W3XU09</accession>
<dbReference type="RefSeq" id="WP_182539547.1">
    <property type="nucleotide sequence ID" value="NZ_JACJIP010000043.1"/>
</dbReference>
<protein>
    <submittedName>
        <fullName evidence="1">Uncharacterized protein</fullName>
    </submittedName>
</protein>
<dbReference type="EMBL" id="JACJIP010000043">
    <property type="protein sequence ID" value="MBA9088146.1"/>
    <property type="molecule type" value="Genomic_DNA"/>
</dbReference>